<name>A0A1S1P5T1_METEX</name>
<dbReference type="Proteomes" id="UP000180215">
    <property type="component" value="Unassembled WGS sequence"/>
</dbReference>
<dbReference type="AlphaFoldDB" id="A0A1S1P5T1"/>
<protein>
    <submittedName>
        <fullName evidence="1">Uncharacterized protein</fullName>
    </submittedName>
</protein>
<dbReference type="EMBL" id="MNAO01000071">
    <property type="protein sequence ID" value="OHV16990.1"/>
    <property type="molecule type" value="Genomic_DNA"/>
</dbReference>
<evidence type="ECO:0000313" key="2">
    <source>
        <dbReference type="Proteomes" id="UP000180215"/>
    </source>
</evidence>
<evidence type="ECO:0000313" key="1">
    <source>
        <dbReference type="EMBL" id="OHV16990.1"/>
    </source>
</evidence>
<gene>
    <name evidence="1" type="ORF">BK022_08490</name>
</gene>
<sequence>MPDGRARCAVPFCRRTAAEADGYVDEGFLCGAHWRLRPPALRAEWIAHGRKLRRNPDPHWRHPPGSPARLAGVELYREHQDLWARTKATCIEIAMGVTA</sequence>
<proteinExistence type="predicted"/>
<comment type="caution">
    <text evidence="1">The sequence shown here is derived from an EMBL/GenBank/DDBJ whole genome shotgun (WGS) entry which is preliminary data.</text>
</comment>
<reference evidence="1 2" key="1">
    <citation type="submission" date="2016-10" db="EMBL/GenBank/DDBJ databases">
        <title>Draft genome sequence of Methylobacterium extorquens CP3, a seed endophyte of Crotalaria pumila with plant growth-promoting and metal tolerance properties.</title>
        <authorList>
            <person name="Sanchez-Lopez A.S."/>
            <person name="Van Hamme J.D."/>
            <person name="Thijs S."/>
            <person name="Mcammond B.M."/>
            <person name="Stevens V."/>
            <person name="Gonzalez-Chavez M.D.C."/>
            <person name="Vangronsveld J."/>
        </authorList>
    </citation>
    <scope>NUCLEOTIDE SEQUENCE [LARGE SCALE GENOMIC DNA]</scope>
    <source>
        <strain evidence="1 2">CP3</strain>
    </source>
</reference>
<organism evidence="1 2">
    <name type="scientific">Methylorubrum extorquens</name>
    <name type="common">Methylobacterium dichloromethanicum</name>
    <name type="synonym">Methylobacterium extorquens</name>
    <dbReference type="NCBI Taxonomy" id="408"/>
    <lineage>
        <taxon>Bacteria</taxon>
        <taxon>Pseudomonadati</taxon>
        <taxon>Pseudomonadota</taxon>
        <taxon>Alphaproteobacteria</taxon>
        <taxon>Hyphomicrobiales</taxon>
        <taxon>Methylobacteriaceae</taxon>
        <taxon>Methylorubrum</taxon>
    </lineage>
</organism>
<accession>A0A1S1P5T1</accession>